<dbReference type="EMBL" id="BMAW01043181">
    <property type="protein sequence ID" value="GFS38013.1"/>
    <property type="molecule type" value="Genomic_DNA"/>
</dbReference>
<proteinExistence type="predicted"/>
<dbReference type="SUPFAM" id="SSF57889">
    <property type="entry name" value="Cysteine-rich domain"/>
    <property type="match status" value="2"/>
</dbReference>
<dbReference type="GO" id="GO:0004674">
    <property type="term" value="F:protein serine/threonine kinase activity"/>
    <property type="evidence" value="ECO:0007669"/>
    <property type="project" value="UniProtKB-KW"/>
</dbReference>
<evidence type="ECO:0000256" key="1">
    <source>
        <dbReference type="ARBA" id="ARBA00022723"/>
    </source>
</evidence>
<dbReference type="PANTHER" id="PTHR22968">
    <property type="entry name" value="PROTEIN KINASE C, MU"/>
    <property type="match status" value="1"/>
</dbReference>
<evidence type="ECO:0000256" key="3">
    <source>
        <dbReference type="SAM" id="MobiDB-lite"/>
    </source>
</evidence>
<dbReference type="PROSITE" id="PS50081">
    <property type="entry name" value="ZF_DAG_PE_2"/>
    <property type="match status" value="2"/>
</dbReference>
<evidence type="ECO:0000313" key="6">
    <source>
        <dbReference type="Proteomes" id="UP000887013"/>
    </source>
</evidence>
<organism evidence="5 6">
    <name type="scientific">Nephila pilipes</name>
    <name type="common">Giant wood spider</name>
    <name type="synonym">Nephila maculata</name>
    <dbReference type="NCBI Taxonomy" id="299642"/>
    <lineage>
        <taxon>Eukaryota</taxon>
        <taxon>Metazoa</taxon>
        <taxon>Ecdysozoa</taxon>
        <taxon>Arthropoda</taxon>
        <taxon>Chelicerata</taxon>
        <taxon>Arachnida</taxon>
        <taxon>Araneae</taxon>
        <taxon>Araneomorphae</taxon>
        <taxon>Entelegynae</taxon>
        <taxon>Araneoidea</taxon>
        <taxon>Nephilidae</taxon>
        <taxon>Nephila</taxon>
    </lineage>
</organism>
<keyword evidence="1" id="KW-0479">Metal-binding</keyword>
<feature type="domain" description="Phorbol-ester/DAG-type" evidence="4">
    <location>
        <begin position="192"/>
        <end position="242"/>
    </location>
</feature>
<dbReference type="GO" id="GO:0007200">
    <property type="term" value="P:phospholipase C-activating G protein-coupled receptor signaling pathway"/>
    <property type="evidence" value="ECO:0007669"/>
    <property type="project" value="TreeGrafter"/>
</dbReference>
<dbReference type="Proteomes" id="UP000887013">
    <property type="component" value="Unassembled WGS sequence"/>
</dbReference>
<comment type="caution">
    <text evidence="5">The sequence shown here is derived from an EMBL/GenBank/DDBJ whole genome shotgun (WGS) entry which is preliminary data.</text>
</comment>
<gene>
    <name evidence="5" type="primary">Pkcdelta</name>
    <name evidence="5" type="ORF">NPIL_433781</name>
</gene>
<feature type="compositionally biased region" description="Acidic residues" evidence="3">
    <location>
        <begin position="341"/>
        <end position="350"/>
    </location>
</feature>
<dbReference type="GO" id="GO:0005829">
    <property type="term" value="C:cytosol"/>
    <property type="evidence" value="ECO:0007669"/>
    <property type="project" value="TreeGrafter"/>
</dbReference>
<evidence type="ECO:0000256" key="2">
    <source>
        <dbReference type="ARBA" id="ARBA00022833"/>
    </source>
</evidence>
<dbReference type="GO" id="GO:0035556">
    <property type="term" value="P:intracellular signal transduction"/>
    <property type="evidence" value="ECO:0007669"/>
    <property type="project" value="TreeGrafter"/>
</dbReference>
<dbReference type="OrthoDB" id="63267at2759"/>
<protein>
    <recommendedName>
        <fullName evidence="4">Phorbol-ester/DAG-type domain-containing protein</fullName>
    </recommendedName>
</protein>
<dbReference type="InterPro" id="IPR020454">
    <property type="entry name" value="DAG/PE-bd"/>
</dbReference>
<dbReference type="AlphaFoldDB" id="A0A8X6IB30"/>
<dbReference type="InterPro" id="IPR046349">
    <property type="entry name" value="C1-like_sf"/>
</dbReference>
<dbReference type="PROSITE" id="PS00479">
    <property type="entry name" value="ZF_DAG_PE_1"/>
    <property type="match status" value="1"/>
</dbReference>
<name>A0A8X6IB30_NEPPI</name>
<dbReference type="GO" id="GO:0008270">
    <property type="term" value="F:zinc ion binding"/>
    <property type="evidence" value="ECO:0007669"/>
    <property type="project" value="UniProtKB-KW"/>
</dbReference>
<dbReference type="Pfam" id="PF00130">
    <property type="entry name" value="C1_1"/>
    <property type="match status" value="2"/>
</dbReference>
<dbReference type="CDD" id="cd20834">
    <property type="entry name" value="C1_nPKC_theta-like_rpt1"/>
    <property type="match status" value="1"/>
</dbReference>
<feature type="domain" description="Phorbol-ester/DAG-type" evidence="4">
    <location>
        <begin position="264"/>
        <end position="318"/>
    </location>
</feature>
<sequence>MAKLCVDVMLSVYEALVFANLGIRWNSSHSRTMTFHLSLRKRGFYRIKPIAAYGIEDFEDRFDLKFLFSVQESDSLCPIKDEPQHQQWESYFDVKSCKIEKLHFEIADKSGRGLAFLSLTVDEIDNLCPEDNCFSTKTVNLIPKGALILSVGYFDDIHAVNNMNGHGFGERINGVARRRGAVKHQNVHEAKGHKFIAKFFRQPTFCAFCKEFLWGFGKQGYQCQACQVAVHKKCHDKFLGKCTGSSMQSQATQYLRARFKIDMPHRFQVHTFRSPTFCNHCGSLLYGFRKQGLKCKQIENIFYQSDSDNFNESSDLECDEEFYNDPFSDKGEFQNKNDEEYIELESDNDSEIIPRRKRRSRRLSSSDSESSHEKLDE</sequence>
<evidence type="ECO:0000313" key="5">
    <source>
        <dbReference type="EMBL" id="GFS38013.1"/>
    </source>
</evidence>
<keyword evidence="2" id="KW-0862">Zinc</keyword>
<dbReference type="PANTHER" id="PTHR22968:SF14">
    <property type="entry name" value="PROTEIN KINASE C"/>
    <property type="match status" value="1"/>
</dbReference>
<dbReference type="FunFam" id="3.30.60.20:FF:000008">
    <property type="entry name" value="Protein kinase C theta"/>
    <property type="match status" value="1"/>
</dbReference>
<dbReference type="InterPro" id="IPR002219">
    <property type="entry name" value="PKC_DAG/PE"/>
</dbReference>
<accession>A0A8X6IB30</accession>
<reference evidence="5" key="1">
    <citation type="submission" date="2020-08" db="EMBL/GenBank/DDBJ databases">
        <title>Multicomponent nature underlies the extraordinary mechanical properties of spider dragline silk.</title>
        <authorList>
            <person name="Kono N."/>
            <person name="Nakamura H."/>
            <person name="Mori M."/>
            <person name="Yoshida Y."/>
            <person name="Ohtoshi R."/>
            <person name="Malay A.D."/>
            <person name="Moran D.A.P."/>
            <person name="Tomita M."/>
            <person name="Numata K."/>
            <person name="Arakawa K."/>
        </authorList>
    </citation>
    <scope>NUCLEOTIDE SEQUENCE</scope>
</reference>
<evidence type="ECO:0000259" key="4">
    <source>
        <dbReference type="PROSITE" id="PS50081"/>
    </source>
</evidence>
<dbReference type="GO" id="GO:0016020">
    <property type="term" value="C:membrane"/>
    <property type="evidence" value="ECO:0007669"/>
    <property type="project" value="UniProtKB-SubCell"/>
</dbReference>
<dbReference type="Gene3D" id="3.30.60.20">
    <property type="match status" value="2"/>
</dbReference>
<keyword evidence="6" id="KW-1185">Reference proteome</keyword>
<feature type="region of interest" description="Disordered" evidence="3">
    <location>
        <begin position="341"/>
        <end position="377"/>
    </location>
</feature>
<dbReference type="PRINTS" id="PR00008">
    <property type="entry name" value="DAGPEDOMAIN"/>
</dbReference>
<dbReference type="SMART" id="SM00109">
    <property type="entry name" value="C1"/>
    <property type="match status" value="2"/>
</dbReference>